<dbReference type="OrthoDB" id="9795405at2"/>
<evidence type="ECO:0000313" key="1">
    <source>
        <dbReference type="EMBL" id="ADG98726.1"/>
    </source>
</evidence>
<dbReference type="RefSeq" id="WP_013139176.1">
    <property type="nucleotide sequence ID" value="NC_014168.1"/>
</dbReference>
<sequence>MATHEFQTRLEWSGSTAGDYREYSRSHTAANPPARAELRLSSAPEYVGDAGLLNPEQLLVTAASSCHMLSFLALANRKKIDVRAYQDDALGEMPSDEKPVRISRITLRPVITVAPGSDHALVVELAHRAHDVCFIANSLNSEVRVEPKVLEA</sequence>
<dbReference type="STRING" id="640132.Srot_2276"/>
<reference evidence="1 2" key="1">
    <citation type="journal article" date="2010" name="Stand. Genomic Sci.">
        <title>Complete genome sequence of Segniliparus rotundus type strain (CDC 1076).</title>
        <authorList>
            <person name="Sikorski J."/>
            <person name="Lapidus A."/>
            <person name="Copeland A."/>
            <person name="Misra M."/>
            <person name="Glavina Del Rio T."/>
            <person name="Nolan M."/>
            <person name="Lucas S."/>
            <person name="Chen F."/>
            <person name="Tice H."/>
            <person name="Cheng J.F."/>
            <person name="Jando M."/>
            <person name="Schneider S."/>
            <person name="Bruce D."/>
            <person name="Goodwin L."/>
            <person name="Pitluck S."/>
            <person name="Liolios K."/>
            <person name="Mikhailova N."/>
            <person name="Pati A."/>
            <person name="Ivanova N."/>
            <person name="Mavromatis K."/>
            <person name="Chen A."/>
            <person name="Palaniappan K."/>
            <person name="Chertkov O."/>
            <person name="Land M."/>
            <person name="Hauser L."/>
            <person name="Chang Y.J."/>
            <person name="Jeffries C.D."/>
            <person name="Brettin T."/>
            <person name="Detter J.C."/>
            <person name="Han C."/>
            <person name="Rohde M."/>
            <person name="Goker M."/>
            <person name="Bristow J."/>
            <person name="Eisen J.A."/>
            <person name="Markowitz V."/>
            <person name="Hugenholtz P."/>
            <person name="Kyrpides N.C."/>
            <person name="Klenk H.P."/>
        </authorList>
    </citation>
    <scope>NUCLEOTIDE SEQUENCE [LARGE SCALE GENOMIC DNA]</scope>
    <source>
        <strain evidence="2">ATCC BAA-972 / CDC 1076 / CIP 108378 / DSM 44985 / JCM 13578</strain>
    </source>
</reference>
<dbReference type="PANTHER" id="PTHR42830">
    <property type="entry name" value="OSMOTICALLY INDUCIBLE FAMILY PROTEIN"/>
    <property type="match status" value="1"/>
</dbReference>
<dbReference type="PANTHER" id="PTHR42830:SF2">
    <property type="entry name" value="OSMC_OHR FAMILY PROTEIN"/>
    <property type="match status" value="1"/>
</dbReference>
<evidence type="ECO:0000313" key="2">
    <source>
        <dbReference type="Proteomes" id="UP000002247"/>
    </source>
</evidence>
<organism evidence="1 2">
    <name type="scientific">Segniliparus rotundus (strain ATCC BAA-972 / CDC 1076 / CIP 108378 / DSM 44985 / JCM 13578)</name>
    <dbReference type="NCBI Taxonomy" id="640132"/>
    <lineage>
        <taxon>Bacteria</taxon>
        <taxon>Bacillati</taxon>
        <taxon>Actinomycetota</taxon>
        <taxon>Actinomycetes</taxon>
        <taxon>Mycobacteriales</taxon>
        <taxon>Segniliparaceae</taxon>
        <taxon>Segniliparus</taxon>
    </lineage>
</organism>
<dbReference type="EMBL" id="CP001958">
    <property type="protein sequence ID" value="ADG98726.1"/>
    <property type="molecule type" value="Genomic_DNA"/>
</dbReference>
<dbReference type="InterPro" id="IPR003718">
    <property type="entry name" value="OsmC/Ohr_fam"/>
</dbReference>
<dbReference type="HOGENOM" id="CLU_105860_0_0_11"/>
<name>D6ZA56_SEGRD</name>
<dbReference type="Pfam" id="PF02566">
    <property type="entry name" value="OsmC"/>
    <property type="match status" value="1"/>
</dbReference>
<dbReference type="AlphaFoldDB" id="D6ZA56"/>
<protein>
    <submittedName>
        <fullName evidence="1">OsmC family protein</fullName>
    </submittedName>
</protein>
<dbReference type="SUPFAM" id="SSF82784">
    <property type="entry name" value="OsmC-like"/>
    <property type="match status" value="1"/>
</dbReference>
<keyword evidence="2" id="KW-1185">Reference proteome</keyword>
<dbReference type="KEGG" id="srt:Srot_2276"/>
<gene>
    <name evidence="1" type="ordered locus">Srot_2276</name>
</gene>
<dbReference type="InterPro" id="IPR015946">
    <property type="entry name" value="KH_dom-like_a/b"/>
</dbReference>
<dbReference type="eggNOG" id="COG1764">
    <property type="taxonomic scope" value="Bacteria"/>
</dbReference>
<dbReference type="Gene3D" id="3.30.300.20">
    <property type="match status" value="1"/>
</dbReference>
<accession>D6ZA56</accession>
<dbReference type="InterPro" id="IPR036102">
    <property type="entry name" value="OsmC/Ohrsf"/>
</dbReference>
<proteinExistence type="predicted"/>
<dbReference type="Proteomes" id="UP000002247">
    <property type="component" value="Chromosome"/>
</dbReference>
<dbReference type="InterPro" id="IPR052707">
    <property type="entry name" value="OsmC_Ohr_Peroxiredoxin"/>
</dbReference>